<evidence type="ECO:0000313" key="2">
    <source>
        <dbReference type="Proteomes" id="UP000279422"/>
    </source>
</evidence>
<proteinExistence type="predicted"/>
<protein>
    <submittedName>
        <fullName evidence="1">RNA-binding protein</fullName>
    </submittedName>
</protein>
<reference evidence="1 2" key="1">
    <citation type="submission" date="2018-06" db="EMBL/GenBank/DDBJ databases">
        <title>Extensive metabolic versatility and redundancy in microbially diverse, dynamic hydrothermal sediments.</title>
        <authorList>
            <person name="Dombrowski N."/>
            <person name="Teske A."/>
            <person name="Baker B.J."/>
        </authorList>
    </citation>
    <scope>NUCLEOTIDE SEQUENCE [LARGE SCALE GENOMIC DNA]</scope>
    <source>
        <strain evidence="1">B47_G16</strain>
    </source>
</reference>
<evidence type="ECO:0000313" key="1">
    <source>
        <dbReference type="EMBL" id="RLE09595.1"/>
    </source>
</evidence>
<dbReference type="Proteomes" id="UP000279422">
    <property type="component" value="Unassembled WGS sequence"/>
</dbReference>
<comment type="caution">
    <text evidence="1">The sequence shown here is derived from an EMBL/GenBank/DDBJ whole genome shotgun (WGS) entry which is preliminary data.</text>
</comment>
<name>A0A497E4M1_UNCAE</name>
<sequence>MCLSKVYIEKEGKREVVMKEAAQMKVKHNLIEVSELLGETKRLEEGYQVKAVDFLNHFVVLREAKK</sequence>
<accession>A0A497E4M1</accession>
<dbReference type="InterPro" id="IPR019300">
    <property type="entry name" value="CooT"/>
</dbReference>
<dbReference type="AlphaFoldDB" id="A0A497E4M1"/>
<dbReference type="EMBL" id="QMPZ01000038">
    <property type="protein sequence ID" value="RLE09595.1"/>
    <property type="molecule type" value="Genomic_DNA"/>
</dbReference>
<gene>
    <name evidence="1" type="ORF">DRJ00_03800</name>
</gene>
<organism evidence="1 2">
    <name type="scientific">Aerophobetes bacterium</name>
    <dbReference type="NCBI Taxonomy" id="2030807"/>
    <lineage>
        <taxon>Bacteria</taxon>
        <taxon>Candidatus Aerophobota</taxon>
    </lineage>
</organism>
<dbReference type="Pfam" id="PF10133">
    <property type="entry name" value="CooT"/>
    <property type="match status" value="1"/>
</dbReference>